<dbReference type="EMBL" id="BAEH01000030">
    <property type="protein sequence ID" value="GAB17391.1"/>
    <property type="molecule type" value="Genomic_DNA"/>
</dbReference>
<gene>
    <name evidence="2" type="ORF">GOEFS_030_00020</name>
</gene>
<dbReference type="Pfam" id="PF01738">
    <property type="entry name" value="DLH"/>
    <property type="match status" value="1"/>
</dbReference>
<dbReference type="InterPro" id="IPR051049">
    <property type="entry name" value="Dienelactone_hydrolase-like"/>
</dbReference>
<dbReference type="Gene3D" id="3.40.50.1820">
    <property type="entry name" value="alpha/beta hydrolase"/>
    <property type="match status" value="1"/>
</dbReference>
<dbReference type="PANTHER" id="PTHR46623">
    <property type="entry name" value="CARBOXYMETHYLENEBUTENOLIDASE-RELATED"/>
    <property type="match status" value="1"/>
</dbReference>
<reference evidence="2 3" key="1">
    <citation type="submission" date="2011-12" db="EMBL/GenBank/DDBJ databases">
        <title>Whole genome shotgun sequence of Gordonia effusa NBRC 100432.</title>
        <authorList>
            <person name="Yoshida I."/>
            <person name="Takarada H."/>
            <person name="Hosoyama A."/>
            <person name="Tsuchikane K."/>
            <person name="Katsumata H."/>
            <person name="Yamazaki S."/>
            <person name="Fujita N."/>
        </authorList>
    </citation>
    <scope>NUCLEOTIDE SEQUENCE [LARGE SCALE GENOMIC DNA]</scope>
    <source>
        <strain evidence="2 3">NBRC 100432</strain>
    </source>
</reference>
<evidence type="ECO:0000313" key="3">
    <source>
        <dbReference type="Proteomes" id="UP000035034"/>
    </source>
</evidence>
<organism evidence="2 3">
    <name type="scientific">Gordonia effusa NBRC 100432</name>
    <dbReference type="NCBI Taxonomy" id="1077974"/>
    <lineage>
        <taxon>Bacteria</taxon>
        <taxon>Bacillati</taxon>
        <taxon>Actinomycetota</taxon>
        <taxon>Actinomycetes</taxon>
        <taxon>Mycobacteriales</taxon>
        <taxon>Gordoniaceae</taxon>
        <taxon>Gordonia</taxon>
    </lineage>
</organism>
<keyword evidence="3" id="KW-1185">Reference proteome</keyword>
<dbReference type="SUPFAM" id="SSF53474">
    <property type="entry name" value="alpha/beta-Hydrolases"/>
    <property type="match status" value="1"/>
</dbReference>
<feature type="domain" description="Dienelactone hydrolase" evidence="1">
    <location>
        <begin position="27"/>
        <end position="231"/>
    </location>
</feature>
<dbReference type="InterPro" id="IPR002925">
    <property type="entry name" value="Dienelactn_hydro"/>
</dbReference>
<dbReference type="eggNOG" id="COG0412">
    <property type="taxonomic scope" value="Bacteria"/>
</dbReference>
<dbReference type="PANTHER" id="PTHR46623:SF6">
    <property type="entry name" value="ALPHA_BETA-HYDROLASES SUPERFAMILY PROTEIN"/>
    <property type="match status" value="1"/>
</dbReference>
<evidence type="ECO:0000259" key="1">
    <source>
        <dbReference type="Pfam" id="PF01738"/>
    </source>
</evidence>
<dbReference type="STRING" id="1077974.GOEFS_030_00020"/>
<dbReference type="AlphaFoldDB" id="H0QX40"/>
<dbReference type="InterPro" id="IPR029058">
    <property type="entry name" value="AB_hydrolase_fold"/>
</dbReference>
<proteinExistence type="predicted"/>
<evidence type="ECO:0000313" key="2">
    <source>
        <dbReference type="EMBL" id="GAB17391.1"/>
    </source>
</evidence>
<dbReference type="Proteomes" id="UP000035034">
    <property type="component" value="Unassembled WGS sequence"/>
</dbReference>
<protein>
    <submittedName>
        <fullName evidence="2">Putative carboxymethylenebutenolidase</fullName>
    </submittedName>
</protein>
<sequence>MIGSEMTDSANPRQNVTFDSAGTQAHGYLAAPTSGDGPGVILIQEWWGLDDHMVDVADRLASEGFVVLAPDLYGGRVAHEAQNAMELMRELPAERGVELLAGAVDYLLGRSEVTSSSLGAVGFCMGGGFVLRLAARDQRITAAVPFYGAAPDVDYTGLVAEILGHFGADDASIPVSTLDPLREKIAAQSGVEADLRVYPAGHAFYNSTRPSYHAESAEKAWAATVEFLRAHVS</sequence>
<dbReference type="GO" id="GO:0016787">
    <property type="term" value="F:hydrolase activity"/>
    <property type="evidence" value="ECO:0007669"/>
    <property type="project" value="InterPro"/>
</dbReference>
<name>H0QX40_9ACTN</name>
<comment type="caution">
    <text evidence="2">The sequence shown here is derived from an EMBL/GenBank/DDBJ whole genome shotgun (WGS) entry which is preliminary data.</text>
</comment>
<accession>H0QX40</accession>